<dbReference type="InterPro" id="IPR029044">
    <property type="entry name" value="Nucleotide-diphossugar_trans"/>
</dbReference>
<dbReference type="AlphaFoldDB" id="A0A437KCT9"/>
<dbReference type="Pfam" id="PF00535">
    <property type="entry name" value="Glycos_transf_2"/>
    <property type="match status" value="1"/>
</dbReference>
<dbReference type="InterPro" id="IPR001173">
    <property type="entry name" value="Glyco_trans_2-like"/>
</dbReference>
<comment type="caution">
    <text evidence="3">The sequence shown here is derived from an EMBL/GenBank/DDBJ whole genome shotgun (WGS) entry which is preliminary data.</text>
</comment>
<name>A0A437KCT9_9BACI</name>
<dbReference type="Proteomes" id="UP000288024">
    <property type="component" value="Unassembled WGS sequence"/>
</dbReference>
<gene>
    <name evidence="3" type="ORF">EM808_11370</name>
</gene>
<dbReference type="EMBL" id="RZTZ01000003">
    <property type="protein sequence ID" value="RVT63846.1"/>
    <property type="molecule type" value="Genomic_DNA"/>
</dbReference>
<keyword evidence="3" id="KW-0808">Transferase</keyword>
<evidence type="ECO:0000313" key="4">
    <source>
        <dbReference type="Proteomes" id="UP000288024"/>
    </source>
</evidence>
<evidence type="ECO:0000313" key="3">
    <source>
        <dbReference type="EMBL" id="RVT63846.1"/>
    </source>
</evidence>
<dbReference type="CDD" id="cd00761">
    <property type="entry name" value="Glyco_tranf_GTA_type"/>
    <property type="match status" value="1"/>
</dbReference>
<dbReference type="PANTHER" id="PTHR22916:SF3">
    <property type="entry name" value="UDP-GLCNAC:BETAGAL BETA-1,3-N-ACETYLGLUCOSAMINYLTRANSFERASE-LIKE PROTEIN 1"/>
    <property type="match status" value="1"/>
</dbReference>
<proteinExistence type="inferred from homology"/>
<sequence length="322" mass="37610">MIRKVSIMKPLVSIIIPVYNVQDYLVRCLDSVVNQTYNNIEILIINDGSTDNSKEIIQDYKEKYSNIIFYDQINAGQASARNKGIKECSGEYILFVDSDDWIELNCVEECVQALISSYSDLVIFDINTIKSNTIIKQVTGTNIFDSESVPWNKMYKKELWEGYQFPEGVWYEDLGVVPVIVGLTSKKVKLNKSLYNYNFTRNGSQSHQINNDKNMDILKMLQIVDVFLKGNVNENELEFLFIKHIVKNLIIRKLLVSNNINNENILEAIEFIQTRFPRWENNSYYNRRRGITSYVEKFTWKLVKYKRFKAAGAFWKIATNFN</sequence>
<feature type="domain" description="Glycosyltransferase 2-like" evidence="2">
    <location>
        <begin position="13"/>
        <end position="140"/>
    </location>
</feature>
<dbReference type="PANTHER" id="PTHR22916">
    <property type="entry name" value="GLYCOSYLTRANSFERASE"/>
    <property type="match status" value="1"/>
</dbReference>
<organism evidence="3 4">
    <name type="scientific">Niallia taxi</name>
    <dbReference type="NCBI Taxonomy" id="2499688"/>
    <lineage>
        <taxon>Bacteria</taxon>
        <taxon>Bacillati</taxon>
        <taxon>Bacillota</taxon>
        <taxon>Bacilli</taxon>
        <taxon>Bacillales</taxon>
        <taxon>Bacillaceae</taxon>
        <taxon>Niallia</taxon>
    </lineage>
</organism>
<protein>
    <submittedName>
        <fullName evidence="3">Glycosyltransferase family 2 protein</fullName>
    </submittedName>
</protein>
<dbReference type="SUPFAM" id="SSF53448">
    <property type="entry name" value="Nucleotide-diphospho-sugar transferases"/>
    <property type="match status" value="1"/>
</dbReference>
<comment type="similarity">
    <text evidence="1">Belongs to the glycosyltransferase 2 family.</text>
</comment>
<evidence type="ECO:0000256" key="1">
    <source>
        <dbReference type="ARBA" id="ARBA00006739"/>
    </source>
</evidence>
<dbReference type="GO" id="GO:0016758">
    <property type="term" value="F:hexosyltransferase activity"/>
    <property type="evidence" value="ECO:0007669"/>
    <property type="project" value="UniProtKB-ARBA"/>
</dbReference>
<keyword evidence="4" id="KW-1185">Reference proteome</keyword>
<reference evidence="3 4" key="1">
    <citation type="submission" date="2019-01" db="EMBL/GenBank/DDBJ databases">
        <title>Bacillus sp. M5HDSG1-1, whole genome shotgun sequence.</title>
        <authorList>
            <person name="Tuo L."/>
        </authorList>
    </citation>
    <scope>NUCLEOTIDE SEQUENCE [LARGE SCALE GENOMIC DNA]</scope>
    <source>
        <strain evidence="3 4">M5HDSG1-1</strain>
    </source>
</reference>
<evidence type="ECO:0000259" key="2">
    <source>
        <dbReference type="Pfam" id="PF00535"/>
    </source>
</evidence>
<accession>A0A437KCT9</accession>
<dbReference type="Gene3D" id="3.90.550.10">
    <property type="entry name" value="Spore Coat Polysaccharide Biosynthesis Protein SpsA, Chain A"/>
    <property type="match status" value="1"/>
</dbReference>